<evidence type="ECO:0000256" key="1">
    <source>
        <dbReference type="ARBA" id="ARBA00010879"/>
    </source>
</evidence>
<dbReference type="AlphaFoldDB" id="A0A4W2F3R1"/>
<protein>
    <recommendedName>
        <fullName evidence="2">Reverse transcriptase domain-containing protein</fullName>
    </recommendedName>
</protein>
<accession>A0A4W2F3R1</accession>
<comment type="similarity">
    <text evidence="1">Belongs to the beta type-B retroviral polymerase family. HERV class-II K(HML-2) pol subfamily.</text>
</comment>
<dbReference type="CDD" id="cd01650">
    <property type="entry name" value="RT_nLTR_like"/>
    <property type="match status" value="1"/>
</dbReference>
<dbReference type="SUPFAM" id="SSF56672">
    <property type="entry name" value="DNA/RNA polymerases"/>
    <property type="match status" value="1"/>
</dbReference>
<sequence>MLKILQARLQQYVNRELPDVQAGFRKGRGTRDQIANIRWIIEKQESSRKNIYFCFIDYAKAFDCVDHNKLWKILKEMGIPDHLTCLLRNLYAGQEATARTGHGTIDWFQIGKGVRQSCILSPWLFNLYAEYIMRNAGLEEAQAGIKISGRNINNLRYADDTTLMAESEEELKSLLMKVKEESEKVGLKLNIQKMKIMASGPITSWQIDGETVADFIFGGSKITADGDCSHEIKRPLLLGRKVMTNLDSILKSRDITLPTKVHLVKAMVFPVVMYVCESWTVKKAEHQRIDASELWCWRRLLRVPWTARRSKQSILKEISPGCSLEGLMLKLKRQYFGHLMQRVDSLEKTLMLGGIGGRRRRG</sequence>
<dbReference type="PANTHER" id="PTHR47027">
    <property type="entry name" value="REVERSE TRANSCRIPTASE DOMAIN-CONTAINING PROTEIN"/>
    <property type="match status" value="1"/>
</dbReference>
<dbReference type="InterPro" id="IPR043502">
    <property type="entry name" value="DNA/RNA_pol_sf"/>
</dbReference>
<evidence type="ECO:0000313" key="3">
    <source>
        <dbReference type="Ensembl" id="ENSBIXP00000043700.1"/>
    </source>
</evidence>
<evidence type="ECO:0000259" key="2">
    <source>
        <dbReference type="PROSITE" id="PS50878"/>
    </source>
</evidence>
<dbReference type="Proteomes" id="UP000314981">
    <property type="component" value="Chromosome 7"/>
</dbReference>
<dbReference type="OMA" id="TYACESW"/>
<feature type="domain" description="Reverse transcriptase" evidence="2">
    <location>
        <begin position="1"/>
        <end position="222"/>
    </location>
</feature>
<evidence type="ECO:0000313" key="4">
    <source>
        <dbReference type="Proteomes" id="UP000314981"/>
    </source>
</evidence>
<name>A0A4W2F3R1_BOBOX</name>
<dbReference type="Pfam" id="PF00078">
    <property type="entry name" value="RVT_1"/>
    <property type="match status" value="1"/>
</dbReference>
<organism evidence="3 4">
    <name type="scientific">Bos indicus x Bos taurus</name>
    <name type="common">Hybrid cattle</name>
    <dbReference type="NCBI Taxonomy" id="30522"/>
    <lineage>
        <taxon>Eukaryota</taxon>
        <taxon>Metazoa</taxon>
        <taxon>Chordata</taxon>
        <taxon>Craniata</taxon>
        <taxon>Vertebrata</taxon>
        <taxon>Euteleostomi</taxon>
        <taxon>Mammalia</taxon>
        <taxon>Eutheria</taxon>
        <taxon>Laurasiatheria</taxon>
        <taxon>Artiodactyla</taxon>
        <taxon>Ruminantia</taxon>
        <taxon>Pecora</taxon>
        <taxon>Bovidae</taxon>
        <taxon>Bovinae</taxon>
        <taxon>Bos</taxon>
    </lineage>
</organism>
<proteinExistence type="inferred from homology"/>
<reference evidence="3" key="3">
    <citation type="submission" date="2025-09" db="UniProtKB">
        <authorList>
            <consortium name="Ensembl"/>
        </authorList>
    </citation>
    <scope>IDENTIFICATION</scope>
</reference>
<dbReference type="PANTHER" id="PTHR47027:SF8">
    <property type="entry name" value="RIBONUCLEASE H"/>
    <property type="match status" value="1"/>
</dbReference>
<reference evidence="3 4" key="1">
    <citation type="submission" date="2018-11" db="EMBL/GenBank/DDBJ databases">
        <title>Haplotype-resolved cattle genomes.</title>
        <authorList>
            <person name="Low W.Y."/>
            <person name="Tearle R."/>
            <person name="Bickhart D.M."/>
            <person name="Rosen B.D."/>
            <person name="Koren S."/>
            <person name="Rhie A."/>
            <person name="Hiendleder S."/>
            <person name="Phillippy A.M."/>
            <person name="Smith T.P.L."/>
            <person name="Williams J.L."/>
        </authorList>
    </citation>
    <scope>NUCLEOTIDE SEQUENCE [LARGE SCALE GENOMIC DNA]</scope>
</reference>
<keyword evidence="4" id="KW-1185">Reference proteome</keyword>
<dbReference type="InterPro" id="IPR043128">
    <property type="entry name" value="Rev_trsase/Diguanyl_cyclase"/>
</dbReference>
<reference evidence="3" key="2">
    <citation type="submission" date="2025-08" db="UniProtKB">
        <authorList>
            <consortium name="Ensembl"/>
        </authorList>
    </citation>
    <scope>IDENTIFICATION</scope>
</reference>
<dbReference type="Ensembl" id="ENSBIXT00000042563.1">
    <property type="protein sequence ID" value="ENSBIXP00000043700.1"/>
    <property type="gene ID" value="ENSBIXG00000027840.1"/>
</dbReference>
<dbReference type="Gene3D" id="3.30.70.270">
    <property type="match status" value="1"/>
</dbReference>
<dbReference type="InterPro" id="IPR000477">
    <property type="entry name" value="RT_dom"/>
</dbReference>
<dbReference type="PROSITE" id="PS50878">
    <property type="entry name" value="RT_POL"/>
    <property type="match status" value="1"/>
</dbReference>